<dbReference type="Proteomes" id="UP000005446">
    <property type="component" value="Unassembled WGS sequence"/>
</dbReference>
<comment type="caution">
    <text evidence="1">The sequence shown here is derived from an EMBL/GenBank/DDBJ whole genome shotgun (WGS) entry which is preliminary data.</text>
</comment>
<keyword evidence="2" id="KW-1185">Reference proteome</keyword>
<dbReference type="EMBL" id="AGUE01000021">
    <property type="protein sequence ID" value="EHL02550.1"/>
    <property type="molecule type" value="Genomic_DNA"/>
</dbReference>
<proteinExistence type="predicted"/>
<accession>H0EFT6</accession>
<evidence type="ECO:0000313" key="2">
    <source>
        <dbReference type="Proteomes" id="UP000005446"/>
    </source>
</evidence>
<dbReference type="AlphaFoldDB" id="H0EFT6"/>
<dbReference type="InParanoid" id="H0EFT6"/>
<sequence>MAISASEGPVEINIPALPSQVKDFIPYITQHPNEPIGQLLEPFKVFESELRKVYAQDPGHHVVQDGNVNLVPVFDGHEKDVKIRARDLEAESDEETSHYIMELEDDVRKATGDAAMVTSFKEFQQNFNLFSESSLIDLDWANVVAAGSSVTT</sequence>
<evidence type="ECO:0000313" key="1">
    <source>
        <dbReference type="EMBL" id="EHL02550.1"/>
    </source>
</evidence>
<dbReference type="HOGENOM" id="CLU_1722560_0_0_1"/>
<name>H0EFT6_GLAL7</name>
<reference evidence="1 2" key="1">
    <citation type="journal article" date="2012" name="Eukaryot. Cell">
        <title>Genome sequence of the fungus Glarea lozoyensis: the first genome sequence of a species from the Helotiaceae family.</title>
        <authorList>
            <person name="Youssar L."/>
            <person name="Gruening B.A."/>
            <person name="Erxleben A."/>
            <person name="Guenther S."/>
            <person name="Huettel W."/>
        </authorList>
    </citation>
    <scope>NUCLEOTIDE SEQUENCE [LARGE SCALE GENOMIC DNA]</scope>
    <source>
        <strain evidence="2">ATCC 74030 / MF5533</strain>
    </source>
</reference>
<protein>
    <submittedName>
        <fullName evidence="1">Uncharacterized protein</fullName>
    </submittedName>
</protein>
<organism evidence="1 2">
    <name type="scientific">Glarea lozoyensis (strain ATCC 74030 / MF5533)</name>
    <dbReference type="NCBI Taxonomy" id="1104152"/>
    <lineage>
        <taxon>Eukaryota</taxon>
        <taxon>Fungi</taxon>
        <taxon>Dikarya</taxon>
        <taxon>Ascomycota</taxon>
        <taxon>Pezizomycotina</taxon>
        <taxon>Leotiomycetes</taxon>
        <taxon>Helotiales</taxon>
        <taxon>Helotiaceae</taxon>
        <taxon>Glarea</taxon>
    </lineage>
</organism>
<dbReference type="OrthoDB" id="539213at2759"/>
<gene>
    <name evidence="1" type="ORF">M7I_1344</name>
</gene>